<proteinExistence type="predicted"/>
<keyword evidence="2" id="KW-1185">Reference proteome</keyword>
<accession>A0ABU2LTG3</accession>
<comment type="caution">
    <text evidence="1">The sequence shown here is derived from an EMBL/GenBank/DDBJ whole genome shotgun (WGS) entry which is preliminary data.</text>
</comment>
<dbReference type="Proteomes" id="UP001183420">
    <property type="component" value="Unassembled WGS sequence"/>
</dbReference>
<protein>
    <recommendedName>
        <fullName evidence="3">Integrase</fullName>
    </recommendedName>
</protein>
<name>A0ABU2LTG3_9ACTN</name>
<dbReference type="EMBL" id="JAVREM010000031">
    <property type="protein sequence ID" value="MDT0320888.1"/>
    <property type="molecule type" value="Genomic_DNA"/>
</dbReference>
<gene>
    <name evidence="1" type="ORF">RNC47_21385</name>
</gene>
<evidence type="ECO:0000313" key="1">
    <source>
        <dbReference type="EMBL" id="MDT0320888.1"/>
    </source>
</evidence>
<sequence>MRASAGHSLAALFRVYAKVLAQNEQRANERIQAALQDWDDANG</sequence>
<evidence type="ECO:0000313" key="2">
    <source>
        <dbReference type="Proteomes" id="UP001183420"/>
    </source>
</evidence>
<dbReference type="RefSeq" id="WP_311601073.1">
    <property type="nucleotide sequence ID" value="NZ_JAVREM010000031.1"/>
</dbReference>
<organism evidence="1 2">
    <name type="scientific">Streptomyces millisiae</name>
    <dbReference type="NCBI Taxonomy" id="3075542"/>
    <lineage>
        <taxon>Bacteria</taxon>
        <taxon>Bacillati</taxon>
        <taxon>Actinomycetota</taxon>
        <taxon>Actinomycetes</taxon>
        <taxon>Kitasatosporales</taxon>
        <taxon>Streptomycetaceae</taxon>
        <taxon>Streptomyces</taxon>
    </lineage>
</organism>
<reference evidence="2" key="1">
    <citation type="submission" date="2023-07" db="EMBL/GenBank/DDBJ databases">
        <title>30 novel species of actinomycetes from the DSMZ collection.</title>
        <authorList>
            <person name="Nouioui I."/>
        </authorList>
    </citation>
    <scope>NUCLEOTIDE SEQUENCE [LARGE SCALE GENOMIC DNA]</scope>
    <source>
        <strain evidence="2">DSM 44918</strain>
    </source>
</reference>
<evidence type="ECO:0008006" key="3">
    <source>
        <dbReference type="Google" id="ProtNLM"/>
    </source>
</evidence>